<dbReference type="EMBL" id="CCBP010000011">
    <property type="protein sequence ID" value="CDO68334.1"/>
    <property type="molecule type" value="Genomic_DNA"/>
</dbReference>
<comment type="caution">
    <text evidence="2">The sequence shown here is derived from an EMBL/GenBank/DDBJ whole genome shotgun (WGS) entry which is preliminary data.</text>
</comment>
<dbReference type="Proteomes" id="UP000029665">
    <property type="component" value="Unassembled WGS sequence"/>
</dbReference>
<feature type="coiled-coil region" evidence="1">
    <location>
        <begin position="277"/>
        <end position="304"/>
    </location>
</feature>
<evidence type="ECO:0000313" key="3">
    <source>
        <dbReference type="Proteomes" id="UP000029665"/>
    </source>
</evidence>
<keyword evidence="1" id="KW-0175">Coiled coil</keyword>
<protein>
    <submittedName>
        <fullName evidence="2">Uncharacterized protein</fullName>
    </submittedName>
</protein>
<gene>
    <name evidence="2" type="ORF">BN946_scf184799.g61</name>
</gene>
<sequence length="314" mass="34244">MSDTLPRTFADDLSGLSWPHDGSSALLLNSDTGLGCTSHAVPKPSMSDELFFHHVSSVPDEADPSYLSTSSGTVVTTLGPPASEALDRATTLSLEISVNSVGPLSVTCEGLPCTASAQSPARDIEAELRATIDGILKRKKDAQRGLVEDNASLRGEVAFLTNALQLSSAERIDESGVDSNKTQLAHALQHERTLRLRSEEKMRAVVEYLAEQITSVSERCHAAEKALKTSQHDCVLWRDKATAAITHGEVVEDENLRVKALLQMFAKHMPSNVQHQMHTLLRDIANERADLRRLEAIERSLEKLGGWHSQTHSV</sequence>
<dbReference type="OrthoDB" id="2745008at2759"/>
<keyword evidence="3" id="KW-1185">Reference proteome</keyword>
<proteinExistence type="predicted"/>
<organism evidence="2 3">
    <name type="scientific">Pycnoporus cinnabarinus</name>
    <name type="common">Cinnabar-red polypore</name>
    <name type="synonym">Trametes cinnabarina</name>
    <dbReference type="NCBI Taxonomy" id="5643"/>
    <lineage>
        <taxon>Eukaryota</taxon>
        <taxon>Fungi</taxon>
        <taxon>Dikarya</taxon>
        <taxon>Basidiomycota</taxon>
        <taxon>Agaricomycotina</taxon>
        <taxon>Agaricomycetes</taxon>
        <taxon>Polyporales</taxon>
        <taxon>Polyporaceae</taxon>
        <taxon>Trametes</taxon>
    </lineage>
</organism>
<dbReference type="HOGENOM" id="CLU_886070_0_0_1"/>
<reference evidence="2" key="1">
    <citation type="submission" date="2014-01" db="EMBL/GenBank/DDBJ databases">
        <title>The genome of the white-rot fungus Pycnoporus cinnabarinus: a basidiomycete model with a versatile arsenal for lignocellulosic biomass breakdown.</title>
        <authorList>
            <person name="Levasseur A."/>
            <person name="Lomascolo A."/>
            <person name="Ruiz-Duenas F.J."/>
            <person name="Uzan E."/>
            <person name="Piumi F."/>
            <person name="Kues U."/>
            <person name="Ram A.F.J."/>
            <person name="Murat C."/>
            <person name="Haon M."/>
            <person name="Benoit I."/>
            <person name="Arfi Y."/>
            <person name="Chevret D."/>
            <person name="Drula E."/>
            <person name="Kwon M.J."/>
            <person name="Gouret P."/>
            <person name="Lesage-Meessen L."/>
            <person name="Lombard V."/>
            <person name="Mariette J."/>
            <person name="Noirot C."/>
            <person name="Park J."/>
            <person name="Patyshakuliyeva A."/>
            <person name="Wieneger R.A.B."/>
            <person name="Wosten H.A.B."/>
            <person name="Martin F."/>
            <person name="Coutinho P.M."/>
            <person name="de Vries R."/>
            <person name="Martinez A.T."/>
            <person name="Klopp C."/>
            <person name="Pontarotti P."/>
            <person name="Henrissat B."/>
            <person name="Record E."/>
        </authorList>
    </citation>
    <scope>NUCLEOTIDE SEQUENCE [LARGE SCALE GENOMIC DNA]</scope>
    <source>
        <strain evidence="2">BRFM137</strain>
    </source>
</reference>
<accession>A0A060S7V1</accession>
<name>A0A060S7V1_PYCCI</name>
<dbReference type="AlphaFoldDB" id="A0A060S7V1"/>
<evidence type="ECO:0000256" key="1">
    <source>
        <dbReference type="SAM" id="Coils"/>
    </source>
</evidence>
<evidence type="ECO:0000313" key="2">
    <source>
        <dbReference type="EMBL" id="CDO68334.1"/>
    </source>
</evidence>